<proteinExistence type="predicted"/>
<accession>A0A9P0DX67</accession>
<dbReference type="EMBL" id="CAKJVB030000005">
    <property type="protein sequence ID" value="CAH1224557.1"/>
    <property type="molecule type" value="Genomic_DNA"/>
</dbReference>
<protein>
    <submittedName>
        <fullName evidence="1">Uncharacterized protein</fullName>
    </submittedName>
</protein>
<evidence type="ECO:0000313" key="1">
    <source>
        <dbReference type="EMBL" id="CAH1224557.1"/>
    </source>
</evidence>
<name>A0A9P0DX67_DIABA</name>
<gene>
    <name evidence="1" type="ORF">DIABBA_LOCUS84</name>
</gene>
<organism evidence="1 2">
    <name type="scientific">Diabrotica balteata</name>
    <name type="common">Banded cucumber beetle</name>
    <dbReference type="NCBI Taxonomy" id="107213"/>
    <lineage>
        <taxon>Eukaryota</taxon>
        <taxon>Metazoa</taxon>
        <taxon>Ecdysozoa</taxon>
        <taxon>Arthropoda</taxon>
        <taxon>Hexapoda</taxon>
        <taxon>Insecta</taxon>
        <taxon>Pterygota</taxon>
        <taxon>Neoptera</taxon>
        <taxon>Endopterygota</taxon>
        <taxon>Coleoptera</taxon>
        <taxon>Polyphaga</taxon>
        <taxon>Cucujiformia</taxon>
        <taxon>Chrysomeloidea</taxon>
        <taxon>Chrysomelidae</taxon>
        <taxon>Galerucinae</taxon>
        <taxon>Diabroticina</taxon>
        <taxon>Diabroticites</taxon>
        <taxon>Diabrotica</taxon>
    </lineage>
</organism>
<reference evidence="1" key="1">
    <citation type="submission" date="2022-01" db="EMBL/GenBank/DDBJ databases">
        <authorList>
            <person name="King R."/>
        </authorList>
    </citation>
    <scope>NUCLEOTIDE SEQUENCE</scope>
</reference>
<keyword evidence="2" id="KW-1185">Reference proteome</keyword>
<sequence length="67" mass="7505">MRMHLKIMEEFHLKLAKKIPGSTISISGEEKKKRKIATELSHAATESLAQEIMKVGLKVEENTGINT</sequence>
<dbReference type="OrthoDB" id="6764060at2759"/>
<evidence type="ECO:0000313" key="2">
    <source>
        <dbReference type="Proteomes" id="UP001153709"/>
    </source>
</evidence>
<comment type="caution">
    <text evidence="1">The sequence shown here is derived from an EMBL/GenBank/DDBJ whole genome shotgun (WGS) entry which is preliminary data.</text>
</comment>
<dbReference type="AlphaFoldDB" id="A0A9P0DX67"/>
<dbReference type="Proteomes" id="UP001153709">
    <property type="component" value="Unassembled WGS sequence"/>
</dbReference>